<dbReference type="Proteomes" id="UP001410795">
    <property type="component" value="Unassembled WGS sequence"/>
</dbReference>
<dbReference type="Pfam" id="PF01745">
    <property type="entry name" value="IPT"/>
    <property type="match status" value="1"/>
</dbReference>
<keyword evidence="2" id="KW-1185">Reference proteome</keyword>
<dbReference type="RefSeq" id="WP_221857643.1">
    <property type="nucleotide sequence ID" value="NZ_BAAAYV010000002.1"/>
</dbReference>
<dbReference type="PANTHER" id="PTHR37816:SF1">
    <property type="entry name" value="TOXIN"/>
    <property type="match status" value="1"/>
</dbReference>
<evidence type="ECO:0000313" key="1">
    <source>
        <dbReference type="EMBL" id="GAA3645875.1"/>
    </source>
</evidence>
<proteinExistence type="predicted"/>
<dbReference type="SUPFAM" id="SSF52540">
    <property type="entry name" value="P-loop containing nucleoside triphosphate hydrolases"/>
    <property type="match status" value="1"/>
</dbReference>
<name>A0ABP7B2D2_9MICO</name>
<accession>A0ABP7B2D2</accession>
<dbReference type="InterPro" id="IPR027417">
    <property type="entry name" value="P-loop_NTPase"/>
</dbReference>
<sequence length="192" mass="22086">MSTTKATHAADVVPSRILLYGATGAGKTTAAVRLGEKLGLPVVLADEIGWLPQWVSRPVDEQIALVDDAVARDAWVFDSAYSSWRERVRPRADLIIGLDFPRWLSLLRVTRRAVRRVITREELFAGNRETWRQLLSRDSIVVWHFRSWRRKRRAMRAWAADATGPPVLLFRRPRDLERWIDAQPAHDQRDAT</sequence>
<gene>
    <name evidence="1" type="ORF">GCM10022202_01400</name>
</gene>
<dbReference type="Gene3D" id="3.40.50.300">
    <property type="entry name" value="P-loop containing nucleotide triphosphate hydrolases"/>
    <property type="match status" value="1"/>
</dbReference>
<dbReference type="EMBL" id="BAAAYV010000002">
    <property type="protein sequence ID" value="GAA3645875.1"/>
    <property type="molecule type" value="Genomic_DNA"/>
</dbReference>
<comment type="caution">
    <text evidence="1">The sequence shown here is derived from an EMBL/GenBank/DDBJ whole genome shotgun (WGS) entry which is preliminary data.</text>
</comment>
<dbReference type="PANTHER" id="PTHR37816">
    <property type="entry name" value="YALI0E33011P"/>
    <property type="match status" value="1"/>
</dbReference>
<organism evidence="1 2">
    <name type="scientific">Microbacterium marinilacus</name>
    <dbReference type="NCBI Taxonomy" id="415209"/>
    <lineage>
        <taxon>Bacteria</taxon>
        <taxon>Bacillati</taxon>
        <taxon>Actinomycetota</taxon>
        <taxon>Actinomycetes</taxon>
        <taxon>Micrococcales</taxon>
        <taxon>Microbacteriaceae</taxon>
        <taxon>Microbacterium</taxon>
    </lineage>
</organism>
<reference evidence="2" key="1">
    <citation type="journal article" date="2019" name="Int. J. Syst. Evol. Microbiol.">
        <title>The Global Catalogue of Microorganisms (GCM) 10K type strain sequencing project: providing services to taxonomists for standard genome sequencing and annotation.</title>
        <authorList>
            <consortium name="The Broad Institute Genomics Platform"/>
            <consortium name="The Broad Institute Genome Sequencing Center for Infectious Disease"/>
            <person name="Wu L."/>
            <person name="Ma J."/>
        </authorList>
    </citation>
    <scope>NUCLEOTIDE SEQUENCE [LARGE SCALE GENOMIC DNA]</scope>
    <source>
        <strain evidence="2">JCM 16546</strain>
    </source>
</reference>
<evidence type="ECO:0000313" key="2">
    <source>
        <dbReference type="Proteomes" id="UP001410795"/>
    </source>
</evidence>
<protein>
    <submittedName>
        <fullName evidence="1">AAA family ATPase</fullName>
    </submittedName>
</protein>
<dbReference type="InterPro" id="IPR052922">
    <property type="entry name" value="Cytidylate_Kinase-2"/>
</dbReference>